<evidence type="ECO:0000313" key="1">
    <source>
        <dbReference type="EMBL" id="QHI72344.1"/>
    </source>
</evidence>
<dbReference type="EMBL" id="CP047591">
    <property type="protein sequence ID" value="QHI72344.1"/>
    <property type="molecule type" value="Genomic_DNA"/>
</dbReference>
<protein>
    <recommendedName>
        <fullName evidence="3">PAS domain-containing protein</fullName>
    </recommendedName>
</protein>
<dbReference type="Proteomes" id="UP000463883">
    <property type="component" value="Chromosome"/>
</dbReference>
<sequence>MDSQQKRPVNLLDYEDVVVVNKEGIIVYDDQSNWSLYDLKSEDIIGKNVLSLYSNLTAENSIFLQVLKQAFLFLM</sequence>
<accession>A0A6P1MIB2</accession>
<evidence type="ECO:0008006" key="3">
    <source>
        <dbReference type="Google" id="ProtNLM"/>
    </source>
</evidence>
<keyword evidence="2" id="KW-1185">Reference proteome</keyword>
<gene>
    <name evidence="1" type="ORF">Ami3637_07955</name>
</gene>
<dbReference type="KEGG" id="amic:Ami3637_07955"/>
<reference evidence="1 2" key="1">
    <citation type="submission" date="2020-01" db="EMBL/GenBank/DDBJ databases">
        <title>Genomic analysis of Aminipila sp. CBA3637.</title>
        <authorList>
            <person name="Kim Y.B."/>
            <person name="Roh S.W."/>
        </authorList>
    </citation>
    <scope>NUCLEOTIDE SEQUENCE [LARGE SCALE GENOMIC DNA]</scope>
    <source>
        <strain evidence="1 2">CBA3637</strain>
    </source>
</reference>
<evidence type="ECO:0000313" key="2">
    <source>
        <dbReference type="Proteomes" id="UP000463883"/>
    </source>
</evidence>
<dbReference type="RefSeq" id="WP_162362114.1">
    <property type="nucleotide sequence ID" value="NZ_CP047591.1"/>
</dbReference>
<dbReference type="AlphaFoldDB" id="A0A6P1MIB2"/>
<organism evidence="1 2">
    <name type="scientific">Aminipila terrae</name>
    <dbReference type="NCBI Taxonomy" id="2697030"/>
    <lineage>
        <taxon>Bacteria</taxon>
        <taxon>Bacillati</taxon>
        <taxon>Bacillota</taxon>
        <taxon>Clostridia</taxon>
        <taxon>Peptostreptococcales</taxon>
        <taxon>Anaerovoracaceae</taxon>
        <taxon>Aminipila</taxon>
    </lineage>
</organism>
<name>A0A6P1MIB2_9FIRM</name>
<proteinExistence type="predicted"/>